<reference evidence="4 5" key="1">
    <citation type="submission" date="2021-10" db="EMBL/GenBank/DDBJ databases">
        <title>Anaerobic single-cell dispensing facilitates the cultivation of human gut bacteria.</title>
        <authorList>
            <person name="Afrizal A."/>
        </authorList>
    </citation>
    <scope>NUCLEOTIDE SEQUENCE [LARGE SCALE GENOMIC DNA]</scope>
    <source>
        <strain evidence="4 5">CLA-AA-H232</strain>
    </source>
</reference>
<dbReference type="Proteomes" id="UP001198242">
    <property type="component" value="Unassembled WGS sequence"/>
</dbReference>
<dbReference type="EMBL" id="JAJEQM010000008">
    <property type="protein sequence ID" value="MCC2210572.1"/>
    <property type="molecule type" value="Genomic_DNA"/>
</dbReference>
<gene>
    <name evidence="4" type="primary">ypeB</name>
    <name evidence="4" type="ORF">LKE05_07195</name>
</gene>
<sequence>MERKKSIHVWLYTILIVGIIAAVIWGATATKNAKALEVTTENQYNRAFHELVGYVDDIDTLLSKTQLTKSPAQLAKLSSDIFRQSAEAKSCLGQLPTSEVQLDNTSKFLSQVGDYTYVLSQSMINGEEISQEEYDNLASMNEYAATLKNTLSEIETKIYNGEVRISQSRTRQRGTVADAADSNVLDDLANVEKSFDEYPSLIYDGPFSEHIENREPALLKNAHTISQEDALNTAEKFVGTKGLAFESLSENTAIPSYTFVKNTDSNQISISITKDGGYILSYLNSRNIDGERLDINSATDKAAEFLQKNGFYSMQSSYYEKSGGIATINFAYVQDNVTCYSDLVKVRVALDTGEIVGLETNGYIMNHAERNLSAPALSVDDAKSKISTGLDVTATKLALVPKDSMREVLCYEFKGAFNGKNFLIYVNAENGREEEIFLLIESEEGILTV</sequence>
<dbReference type="GO" id="GO:0009847">
    <property type="term" value="P:spore germination"/>
    <property type="evidence" value="ECO:0007669"/>
    <property type="project" value="InterPro"/>
</dbReference>
<feature type="transmembrane region" description="Helical" evidence="1">
    <location>
        <begin position="7"/>
        <end position="27"/>
    </location>
</feature>
<accession>A0AAE3DZ38</accession>
<evidence type="ECO:0000259" key="2">
    <source>
        <dbReference type="Pfam" id="PF14620"/>
    </source>
</evidence>
<dbReference type="Pfam" id="PF14620">
    <property type="entry name" value="YPEB_PepSY1-2"/>
    <property type="match status" value="1"/>
</dbReference>
<dbReference type="InterPro" id="IPR014239">
    <property type="entry name" value="YpeB_PepSY1-2"/>
</dbReference>
<evidence type="ECO:0000313" key="5">
    <source>
        <dbReference type="Proteomes" id="UP001198242"/>
    </source>
</evidence>
<dbReference type="RefSeq" id="WP_308456384.1">
    <property type="nucleotide sequence ID" value="NZ_JAJEQM010000008.1"/>
</dbReference>
<dbReference type="InterPro" id="IPR048402">
    <property type="entry name" value="YpeB_N"/>
</dbReference>
<evidence type="ECO:0000259" key="3">
    <source>
        <dbReference type="Pfam" id="PF20769"/>
    </source>
</evidence>
<proteinExistence type="predicted"/>
<dbReference type="Pfam" id="PF20769">
    <property type="entry name" value="YPEB_N"/>
    <property type="match status" value="1"/>
</dbReference>
<evidence type="ECO:0000256" key="1">
    <source>
        <dbReference type="SAM" id="Phobius"/>
    </source>
</evidence>
<dbReference type="AlphaFoldDB" id="A0AAE3DZ38"/>
<keyword evidence="1" id="KW-0472">Membrane</keyword>
<organism evidence="4 5">
    <name type="scientific">Hominilimicola fabiformis</name>
    <dbReference type="NCBI Taxonomy" id="2885356"/>
    <lineage>
        <taxon>Bacteria</taxon>
        <taxon>Bacillati</taxon>
        <taxon>Bacillota</taxon>
        <taxon>Clostridia</taxon>
        <taxon>Eubacteriales</taxon>
        <taxon>Oscillospiraceae</taxon>
        <taxon>Hominilimicola</taxon>
    </lineage>
</organism>
<keyword evidence="1" id="KW-0812">Transmembrane</keyword>
<feature type="domain" description="Sporulation protein YpeB N-terminal" evidence="3">
    <location>
        <begin position="34"/>
        <end position="166"/>
    </location>
</feature>
<feature type="domain" description="Sporulation protein YpeB PepSY1 and PepSY2" evidence="2">
    <location>
        <begin position="186"/>
        <end position="372"/>
    </location>
</feature>
<keyword evidence="5" id="KW-1185">Reference proteome</keyword>
<name>A0AAE3DZ38_9FIRM</name>
<comment type="caution">
    <text evidence="4">The sequence shown here is derived from an EMBL/GenBank/DDBJ whole genome shotgun (WGS) entry which is preliminary data.</text>
</comment>
<evidence type="ECO:0000313" key="4">
    <source>
        <dbReference type="EMBL" id="MCC2210572.1"/>
    </source>
</evidence>
<protein>
    <submittedName>
        <fullName evidence="4">Germination protein YpeB</fullName>
    </submittedName>
</protein>
<keyword evidence="1" id="KW-1133">Transmembrane helix</keyword>
<dbReference type="NCBIfam" id="TIGR02889">
    <property type="entry name" value="spore_YpeB"/>
    <property type="match status" value="1"/>
</dbReference>